<dbReference type="Pfam" id="PF02581">
    <property type="entry name" value="TMP-TENI"/>
    <property type="match status" value="1"/>
</dbReference>
<dbReference type="AlphaFoldDB" id="A0A1W7A8F1"/>
<dbReference type="InterPro" id="IPR022998">
    <property type="entry name" value="ThiamineP_synth_TenI"/>
</dbReference>
<dbReference type="InterPro" id="IPR013785">
    <property type="entry name" value="Aldolase_TIM"/>
</dbReference>
<dbReference type="STRING" id="1855823.MCCS_02280"/>
<keyword evidence="2" id="KW-0784">Thiamine biosynthesis</keyword>
<evidence type="ECO:0000259" key="3">
    <source>
        <dbReference type="Pfam" id="PF02581"/>
    </source>
</evidence>
<dbReference type="GO" id="GO:0005737">
    <property type="term" value="C:cytoplasm"/>
    <property type="evidence" value="ECO:0007669"/>
    <property type="project" value="TreeGrafter"/>
</dbReference>
<organism evidence="4 5">
    <name type="scientific">Macrococcoides canis</name>
    <dbReference type="NCBI Taxonomy" id="1855823"/>
    <lineage>
        <taxon>Bacteria</taxon>
        <taxon>Bacillati</taxon>
        <taxon>Bacillota</taxon>
        <taxon>Bacilli</taxon>
        <taxon>Bacillales</taxon>
        <taxon>Staphylococcaceae</taxon>
        <taxon>Macrococcoides</taxon>
    </lineage>
</organism>
<dbReference type="InterPro" id="IPR036206">
    <property type="entry name" value="ThiamineP_synth_sf"/>
</dbReference>
<evidence type="ECO:0000256" key="2">
    <source>
        <dbReference type="ARBA" id="ARBA00022977"/>
    </source>
</evidence>
<evidence type="ECO:0000313" key="5">
    <source>
        <dbReference type="Proteomes" id="UP000194154"/>
    </source>
</evidence>
<dbReference type="KEGG" id="mcak:MCCS_02280"/>
<dbReference type="GeneID" id="35294383"/>
<proteinExistence type="predicted"/>
<dbReference type="GO" id="GO:0004789">
    <property type="term" value="F:thiamine-phosphate diphosphorylase activity"/>
    <property type="evidence" value="ECO:0007669"/>
    <property type="project" value="TreeGrafter"/>
</dbReference>
<evidence type="ECO:0000313" key="4">
    <source>
        <dbReference type="EMBL" id="ARQ05899.1"/>
    </source>
</evidence>
<dbReference type="SUPFAM" id="SSF51391">
    <property type="entry name" value="Thiamin phosphate synthase"/>
    <property type="match status" value="1"/>
</dbReference>
<dbReference type="EMBL" id="CP021059">
    <property type="protein sequence ID" value="ARQ05899.1"/>
    <property type="molecule type" value="Genomic_DNA"/>
</dbReference>
<dbReference type="CDD" id="cd00564">
    <property type="entry name" value="TMP_TenI"/>
    <property type="match status" value="1"/>
</dbReference>
<gene>
    <name evidence="4" type="primary">tenI</name>
    <name evidence="4" type="ORF">MCCS_02280</name>
</gene>
<name>A0A1W7A8F1_9STAP</name>
<comment type="pathway">
    <text evidence="1">Cofactor biosynthesis; thiamine diphosphate biosynthesis.</text>
</comment>
<dbReference type="OrthoDB" id="9815348at2"/>
<dbReference type="Proteomes" id="UP000194154">
    <property type="component" value="Chromosome"/>
</dbReference>
<dbReference type="PANTHER" id="PTHR20857">
    <property type="entry name" value="THIAMINE-PHOSPHATE PYROPHOSPHORYLASE"/>
    <property type="match status" value="1"/>
</dbReference>
<sequence length="193" mass="21837">MFYMITPFVEPSDAVLQSIVDVEALIDGVILRLDGREDELDVFIMQLKRLIDPSKIIVHNTPHLMMKHGLTRIHFKECAGKAIAFKQQHPEFRVGMSVHSEDSMRLIDGVLDYCIFGHIFPTPSKPGLTPQSASVIDTVLSYEIPVVAIGGIDEQTVHQLDTRFSGFSGIRLFQHKAQLEHVQKEWLLRNSMS</sequence>
<dbReference type="Gene3D" id="3.20.20.70">
    <property type="entry name" value="Aldolase class I"/>
    <property type="match status" value="1"/>
</dbReference>
<protein>
    <submittedName>
        <fullName evidence="4">Regulatory protein TenI</fullName>
    </submittedName>
</protein>
<dbReference type="GO" id="GO:0009228">
    <property type="term" value="P:thiamine biosynthetic process"/>
    <property type="evidence" value="ECO:0007669"/>
    <property type="project" value="UniProtKB-KW"/>
</dbReference>
<reference evidence="4 5" key="1">
    <citation type="journal article" date="2017" name="Int. J. Syst. Evol. Microbiol.">
        <title>Macrococcus canis sp. nov., a skin bacterium associated with infections in dogs.</title>
        <authorList>
            <person name="Gobeli Brawand S."/>
            <person name="Cotting K."/>
            <person name="Gomez-Sanz E."/>
            <person name="Collaud A."/>
            <person name="Thomann A."/>
            <person name="Brodard I."/>
            <person name="Rodriguez-Campos S."/>
            <person name="Strauss C."/>
            <person name="Perreten V."/>
        </authorList>
    </citation>
    <scope>NUCLEOTIDE SEQUENCE [LARGE SCALE GENOMIC DNA]</scope>
    <source>
        <strain evidence="4 5">KM45013</strain>
    </source>
</reference>
<evidence type="ECO:0000256" key="1">
    <source>
        <dbReference type="ARBA" id="ARBA00004948"/>
    </source>
</evidence>
<keyword evidence="5" id="KW-1185">Reference proteome</keyword>
<dbReference type="PANTHER" id="PTHR20857:SF23">
    <property type="entry name" value="THIAMINE BIOSYNTHETIC BIFUNCTIONAL ENZYME"/>
    <property type="match status" value="1"/>
</dbReference>
<accession>A0A1W7A8F1</accession>
<dbReference type="RefSeq" id="WP_086041612.1">
    <property type="nucleotide sequence ID" value="NZ_CBCRZA010000003.1"/>
</dbReference>
<feature type="domain" description="Thiamine phosphate synthase/TenI" evidence="3">
    <location>
        <begin position="29"/>
        <end position="160"/>
    </location>
</feature>